<proteinExistence type="predicted"/>
<evidence type="ECO:0000313" key="9">
    <source>
        <dbReference type="Proteomes" id="UP001597034"/>
    </source>
</evidence>
<feature type="transmembrane region" description="Helical" evidence="7">
    <location>
        <begin position="20"/>
        <end position="41"/>
    </location>
</feature>
<dbReference type="CDD" id="cd06581">
    <property type="entry name" value="TM_PBP1_LivM_like"/>
    <property type="match status" value="1"/>
</dbReference>
<evidence type="ECO:0000256" key="2">
    <source>
        <dbReference type="ARBA" id="ARBA00022475"/>
    </source>
</evidence>
<feature type="transmembrane region" description="Helical" evidence="7">
    <location>
        <begin position="305"/>
        <end position="325"/>
    </location>
</feature>
<comment type="subcellular location">
    <subcellularLocation>
        <location evidence="1">Cell membrane</location>
        <topology evidence="1">Multi-pass membrane protein</topology>
    </subcellularLocation>
</comment>
<organism evidence="8 9">
    <name type="scientific">Haloarchaeobius litoreus</name>
    <dbReference type="NCBI Taxonomy" id="755306"/>
    <lineage>
        <taxon>Archaea</taxon>
        <taxon>Methanobacteriati</taxon>
        <taxon>Methanobacteriota</taxon>
        <taxon>Stenosarchaea group</taxon>
        <taxon>Halobacteria</taxon>
        <taxon>Halobacteriales</taxon>
        <taxon>Halorubellaceae</taxon>
        <taxon>Haloarchaeobius</taxon>
    </lineage>
</organism>
<dbReference type="PANTHER" id="PTHR30482">
    <property type="entry name" value="HIGH-AFFINITY BRANCHED-CHAIN AMINO ACID TRANSPORT SYSTEM PERMEASE"/>
    <property type="match status" value="1"/>
</dbReference>
<keyword evidence="2" id="KW-1003">Cell membrane</keyword>
<accession>A0ABD6DI73</accession>
<dbReference type="PANTHER" id="PTHR30482:SF20">
    <property type="entry name" value="HIGH-AFFINITY BRANCHED-CHAIN AMINO ACID TRANSPORT SYSTEM PERMEASE PROTEIN LIVM"/>
    <property type="match status" value="1"/>
</dbReference>
<dbReference type="GO" id="GO:0005886">
    <property type="term" value="C:plasma membrane"/>
    <property type="evidence" value="ECO:0007669"/>
    <property type="project" value="UniProtKB-SubCell"/>
</dbReference>
<evidence type="ECO:0000313" key="8">
    <source>
        <dbReference type="EMBL" id="MFD1644536.1"/>
    </source>
</evidence>
<dbReference type="EMBL" id="JBHUDO010000001">
    <property type="protein sequence ID" value="MFD1644536.1"/>
    <property type="molecule type" value="Genomic_DNA"/>
</dbReference>
<feature type="transmembrane region" description="Helical" evidence="7">
    <location>
        <begin position="224"/>
        <end position="242"/>
    </location>
</feature>
<evidence type="ECO:0000256" key="5">
    <source>
        <dbReference type="ARBA" id="ARBA00023136"/>
    </source>
</evidence>
<dbReference type="InterPro" id="IPR001851">
    <property type="entry name" value="ABC_transp_permease"/>
</dbReference>
<feature type="region of interest" description="Disordered" evidence="6">
    <location>
        <begin position="376"/>
        <end position="397"/>
    </location>
</feature>
<name>A0ABD6DI73_9EURY</name>
<feature type="transmembrane region" description="Helical" evidence="7">
    <location>
        <begin position="254"/>
        <end position="285"/>
    </location>
</feature>
<protein>
    <submittedName>
        <fullName evidence="8">Branched-chain amino acid ABC transporter permease</fullName>
    </submittedName>
</protein>
<dbReference type="InterPro" id="IPR043428">
    <property type="entry name" value="LivM-like"/>
</dbReference>
<evidence type="ECO:0000256" key="3">
    <source>
        <dbReference type="ARBA" id="ARBA00022692"/>
    </source>
</evidence>
<feature type="compositionally biased region" description="Gly residues" evidence="6">
    <location>
        <begin position="387"/>
        <end position="397"/>
    </location>
</feature>
<dbReference type="Proteomes" id="UP001597034">
    <property type="component" value="Unassembled WGS sequence"/>
</dbReference>
<dbReference type="AlphaFoldDB" id="A0ABD6DI73"/>
<gene>
    <name evidence="8" type="ORF">ACFSBL_02470</name>
</gene>
<keyword evidence="4 7" id="KW-1133">Transmembrane helix</keyword>
<dbReference type="Pfam" id="PF02653">
    <property type="entry name" value="BPD_transp_2"/>
    <property type="match status" value="1"/>
</dbReference>
<reference evidence="8 9" key="1">
    <citation type="journal article" date="2019" name="Int. J. Syst. Evol. Microbiol.">
        <title>The Global Catalogue of Microorganisms (GCM) 10K type strain sequencing project: providing services to taxonomists for standard genome sequencing and annotation.</title>
        <authorList>
            <consortium name="The Broad Institute Genomics Platform"/>
            <consortium name="The Broad Institute Genome Sequencing Center for Infectious Disease"/>
            <person name="Wu L."/>
            <person name="Ma J."/>
        </authorList>
    </citation>
    <scope>NUCLEOTIDE SEQUENCE [LARGE SCALE GENOMIC DNA]</scope>
    <source>
        <strain evidence="8 9">CGMCC 1.10390</strain>
    </source>
</reference>
<feature type="transmembrane region" description="Helical" evidence="7">
    <location>
        <begin position="99"/>
        <end position="121"/>
    </location>
</feature>
<evidence type="ECO:0000256" key="1">
    <source>
        <dbReference type="ARBA" id="ARBA00004651"/>
    </source>
</evidence>
<feature type="transmembrane region" description="Helical" evidence="7">
    <location>
        <begin position="168"/>
        <end position="193"/>
    </location>
</feature>
<keyword evidence="5 7" id="KW-0472">Membrane</keyword>
<feature type="transmembrane region" description="Helical" evidence="7">
    <location>
        <begin position="127"/>
        <end position="147"/>
    </location>
</feature>
<keyword evidence="9" id="KW-1185">Reference proteome</keyword>
<comment type="caution">
    <text evidence="8">The sequence shown here is derived from an EMBL/GenBank/DDBJ whole genome shotgun (WGS) entry which is preliminary data.</text>
</comment>
<evidence type="ECO:0000256" key="6">
    <source>
        <dbReference type="SAM" id="MobiDB-lite"/>
    </source>
</evidence>
<keyword evidence="3 7" id="KW-0812">Transmembrane</keyword>
<feature type="transmembrane region" description="Helical" evidence="7">
    <location>
        <begin position="74"/>
        <end position="92"/>
    </location>
</feature>
<evidence type="ECO:0000256" key="4">
    <source>
        <dbReference type="ARBA" id="ARBA00022989"/>
    </source>
</evidence>
<evidence type="ECO:0000256" key="7">
    <source>
        <dbReference type="SAM" id="Phobius"/>
    </source>
</evidence>
<sequence>MSADATATRGLVGLLDPRRYGLRHQVGAVGLVLLALAPYLVPTVWVRNLTIALFFAMFAMSWDVVSGYTGQISFGHAFFFAIGGYSSALLNLELGLPPVVTVPVAVVVTVVAGLLVGVPALRLRGPYFSLVTLVAPTILLNVFILFSDTFGGELGLDSPAPILSFDDLAVTLVANYYLAFALFVGILAVLLAVTRSDAGAVFTAIREDEDAVAASGLNPAKFKVFAFALSAAVGGLAGAVFVHTPIGNPNPSQLLALTVSIEVIIAAILGGMGTIVGAAVAGIFLRLFQLYLGTVEYVVPVLDTAVADVDLLLFSLVTLVLLFALPGGIVRWAVHGGGAALDNIRGRDAATDGGRDPPDRDALAAVRESWREDVAAMQAHVPRTEPGGDGPAGGDHR</sequence>
<dbReference type="RefSeq" id="WP_256399802.1">
    <property type="nucleotide sequence ID" value="NZ_JANHJR010000002.1"/>
</dbReference>